<accession>A0ABQ5Z237</accession>
<gene>
    <name evidence="1" type="ORF">GCM10007925_05240</name>
</gene>
<dbReference type="Pfam" id="PF19459">
    <property type="entry name" value="DUF5996"/>
    <property type="match status" value="1"/>
</dbReference>
<keyword evidence="2" id="KW-1185">Reference proteome</keyword>
<sequence length="302" mass="32603">MSAWPELDPARDTGTWTLLHLAAQMLGKLRVAHAAWVNHGWHVALQPAVNGLSMAPIAVPGGRFALSLDLCDHQLRLALSDGRSDSIPLAQPSIAELHAGLVAMLERHGLPSRFHGAPNELPDAIPFAEDRRPVDYRPESAERLRDALAAIVPVFEQFRAGFAGKVSPVHFWWGSFDLAVTRFSGRPAPEHPGGVPGLPDRITREAYSHEVSSAGFWPGGAFGADPIFYSYAYPSPAGFAEASVTAGRFDQALGEFVLGYDEVRQAADPATILLEFLQSTYAAAADLAGWDRPTLERDPVAP</sequence>
<evidence type="ECO:0000313" key="1">
    <source>
        <dbReference type="EMBL" id="GLR46813.1"/>
    </source>
</evidence>
<name>A0ABQ5Z237_9SPHN</name>
<dbReference type="InterPro" id="IPR046038">
    <property type="entry name" value="DUF5996"/>
</dbReference>
<evidence type="ECO:0008006" key="3">
    <source>
        <dbReference type="Google" id="ProtNLM"/>
    </source>
</evidence>
<reference evidence="2" key="1">
    <citation type="journal article" date="2019" name="Int. J. Syst. Evol. Microbiol.">
        <title>The Global Catalogue of Microorganisms (GCM) 10K type strain sequencing project: providing services to taxonomists for standard genome sequencing and annotation.</title>
        <authorList>
            <consortium name="The Broad Institute Genomics Platform"/>
            <consortium name="The Broad Institute Genome Sequencing Center for Infectious Disease"/>
            <person name="Wu L."/>
            <person name="Ma J."/>
        </authorList>
    </citation>
    <scope>NUCLEOTIDE SEQUENCE [LARGE SCALE GENOMIC DNA]</scope>
    <source>
        <strain evidence="2">NBRC 102146</strain>
    </source>
</reference>
<evidence type="ECO:0000313" key="2">
    <source>
        <dbReference type="Proteomes" id="UP001156703"/>
    </source>
</evidence>
<comment type="caution">
    <text evidence="1">The sequence shown here is derived from an EMBL/GenBank/DDBJ whole genome shotgun (WGS) entry which is preliminary data.</text>
</comment>
<dbReference type="RefSeq" id="WP_029941640.1">
    <property type="nucleotide sequence ID" value="NZ_BSOO01000003.1"/>
</dbReference>
<dbReference type="Proteomes" id="UP001156703">
    <property type="component" value="Unassembled WGS sequence"/>
</dbReference>
<organism evidence="1 2">
    <name type="scientific">Sphingomonas astaxanthinifaciens DSM 22298</name>
    <dbReference type="NCBI Taxonomy" id="1123267"/>
    <lineage>
        <taxon>Bacteria</taxon>
        <taxon>Pseudomonadati</taxon>
        <taxon>Pseudomonadota</taxon>
        <taxon>Alphaproteobacteria</taxon>
        <taxon>Sphingomonadales</taxon>
        <taxon>Sphingomonadaceae</taxon>
        <taxon>Sphingomonas</taxon>
    </lineage>
</organism>
<dbReference type="EMBL" id="BSOO01000003">
    <property type="protein sequence ID" value="GLR46813.1"/>
    <property type="molecule type" value="Genomic_DNA"/>
</dbReference>
<proteinExistence type="predicted"/>
<protein>
    <recommendedName>
        <fullName evidence="3">Ava_C0101 and related proteins</fullName>
    </recommendedName>
</protein>